<protein>
    <submittedName>
        <fullName evidence="2">Uncharacterized protein</fullName>
    </submittedName>
</protein>
<evidence type="ECO:0000256" key="1">
    <source>
        <dbReference type="SAM" id="MobiDB-lite"/>
    </source>
</evidence>
<keyword evidence="3" id="KW-1185">Reference proteome</keyword>
<dbReference type="Proteomes" id="UP001374579">
    <property type="component" value="Unassembled WGS sequence"/>
</dbReference>
<organism evidence="2 3">
    <name type="scientific">Littorina saxatilis</name>
    <dbReference type="NCBI Taxonomy" id="31220"/>
    <lineage>
        <taxon>Eukaryota</taxon>
        <taxon>Metazoa</taxon>
        <taxon>Spiralia</taxon>
        <taxon>Lophotrochozoa</taxon>
        <taxon>Mollusca</taxon>
        <taxon>Gastropoda</taxon>
        <taxon>Caenogastropoda</taxon>
        <taxon>Littorinimorpha</taxon>
        <taxon>Littorinoidea</taxon>
        <taxon>Littorinidae</taxon>
        <taxon>Littorina</taxon>
    </lineage>
</organism>
<name>A0AAN9GDT7_9CAEN</name>
<feature type="compositionally biased region" description="Low complexity" evidence="1">
    <location>
        <begin position="19"/>
        <end position="46"/>
    </location>
</feature>
<feature type="compositionally biased region" description="Acidic residues" evidence="1">
    <location>
        <begin position="252"/>
        <end position="262"/>
    </location>
</feature>
<comment type="caution">
    <text evidence="2">The sequence shown here is derived from an EMBL/GenBank/DDBJ whole genome shotgun (WGS) entry which is preliminary data.</text>
</comment>
<dbReference type="EMBL" id="JBAMIC010000008">
    <property type="protein sequence ID" value="KAK7104566.1"/>
    <property type="molecule type" value="Genomic_DNA"/>
</dbReference>
<sequence>MEEKITQQRRHQRTQPPSAAATTTTTTASNIRSQVVVVTSGGDSTSRATTMGRVRSDSTSGSVGWMVEGGHSSAKTPTTPRQPSKRDSGYHTDCSPAPFSTLSHFTFDTPETLPEQGTLQGTSFPVPRPSLPLSYAGWQPSRIMSDLGSDDEGDDDAFASDNVPVGATSELPGSTVTLASSLRPRSALSRRGQSPSTSNNEDETDGKADERLTSALRHRGAGGRGDGGSASVGNSPRNVHFPALRYRVVDHSDDEGEEEEGEGVSSTDYHHGPLSMVTLPGGERIQPLLTRTTATQTPHLHSQLIDQILAYPQEFPQSPNARGSAVRRLRYYSEGEESVNVSSLTNGPLPDIVPVTHGHRERSLSAPDLEAMQRQRAIAQEVGRELRRISDDFVRRHEELREDPNPNGALTALHAELNQVAAFFLTGVRRFLYRGFASYFRHVFHWTRQAMTAAAEQPQGSSVDCDSDQR</sequence>
<feature type="compositionally biased region" description="Acidic residues" evidence="1">
    <location>
        <begin position="148"/>
        <end position="158"/>
    </location>
</feature>
<proteinExistence type="predicted"/>
<evidence type="ECO:0000313" key="2">
    <source>
        <dbReference type="EMBL" id="KAK7104566.1"/>
    </source>
</evidence>
<feature type="compositionally biased region" description="Low complexity" evidence="1">
    <location>
        <begin position="178"/>
        <end position="191"/>
    </location>
</feature>
<reference evidence="2 3" key="1">
    <citation type="submission" date="2024-02" db="EMBL/GenBank/DDBJ databases">
        <title>Chromosome-scale genome assembly of the rough periwinkle Littorina saxatilis.</title>
        <authorList>
            <person name="De Jode A."/>
            <person name="Faria R."/>
            <person name="Formenti G."/>
            <person name="Sims Y."/>
            <person name="Smith T.P."/>
            <person name="Tracey A."/>
            <person name="Wood J.M.D."/>
            <person name="Zagrodzka Z.B."/>
            <person name="Johannesson K."/>
            <person name="Butlin R.K."/>
            <person name="Leder E.H."/>
        </authorList>
    </citation>
    <scope>NUCLEOTIDE SEQUENCE [LARGE SCALE GENOMIC DNA]</scope>
    <source>
        <strain evidence="2">Snail1</strain>
        <tissue evidence="2">Muscle</tissue>
    </source>
</reference>
<evidence type="ECO:0000313" key="3">
    <source>
        <dbReference type="Proteomes" id="UP001374579"/>
    </source>
</evidence>
<dbReference type="AlphaFoldDB" id="A0AAN9GDT7"/>
<gene>
    <name evidence="2" type="ORF">V1264_019261</name>
</gene>
<feature type="compositionally biased region" description="Polar residues" evidence="1">
    <location>
        <begin position="73"/>
        <end position="82"/>
    </location>
</feature>
<accession>A0AAN9GDT7</accession>
<feature type="region of interest" description="Disordered" evidence="1">
    <location>
        <begin position="1"/>
        <end position="272"/>
    </location>
</feature>